<dbReference type="Pfam" id="PF02799">
    <property type="entry name" value="NMT_C"/>
    <property type="match status" value="1"/>
</dbReference>
<evidence type="ECO:0000256" key="3">
    <source>
        <dbReference type="ARBA" id="ARBA00022240"/>
    </source>
</evidence>
<evidence type="ECO:0000259" key="9">
    <source>
        <dbReference type="Pfam" id="PF01233"/>
    </source>
</evidence>
<accession>A0A5C3LB54</accession>
<dbReference type="InterPro" id="IPR016181">
    <property type="entry name" value="Acyl_CoA_acyltransferase"/>
</dbReference>
<evidence type="ECO:0000256" key="8">
    <source>
        <dbReference type="SAM" id="MobiDB-lite"/>
    </source>
</evidence>
<dbReference type="InterPro" id="IPR000903">
    <property type="entry name" value="NMT"/>
</dbReference>
<dbReference type="Gene3D" id="3.40.630.30">
    <property type="match status" value="2"/>
</dbReference>
<comment type="catalytic activity">
    <reaction evidence="6">
        <text>N-terminal glycyl-[protein] + tetradecanoyl-CoA = N-tetradecanoylglycyl-[protein] + CoA + H(+)</text>
        <dbReference type="Rhea" id="RHEA:15521"/>
        <dbReference type="Rhea" id="RHEA-COMP:12666"/>
        <dbReference type="Rhea" id="RHEA-COMP:12667"/>
        <dbReference type="ChEBI" id="CHEBI:15378"/>
        <dbReference type="ChEBI" id="CHEBI:57287"/>
        <dbReference type="ChEBI" id="CHEBI:57385"/>
        <dbReference type="ChEBI" id="CHEBI:64723"/>
        <dbReference type="ChEBI" id="CHEBI:133050"/>
        <dbReference type="EC" id="2.3.1.97"/>
    </reaction>
</comment>
<feature type="compositionally biased region" description="Basic residues" evidence="8">
    <location>
        <begin position="49"/>
        <end position="59"/>
    </location>
</feature>
<keyword evidence="4 6" id="KW-0808">Transferase</keyword>
<keyword evidence="5 6" id="KW-0012">Acyltransferase</keyword>
<dbReference type="PROSITE" id="PS00976">
    <property type="entry name" value="NMT_2"/>
    <property type="match status" value="1"/>
</dbReference>
<dbReference type="OrthoDB" id="60315at2759"/>
<dbReference type="Pfam" id="PF01233">
    <property type="entry name" value="NMT"/>
    <property type="match status" value="1"/>
</dbReference>
<dbReference type="GO" id="GO:0005737">
    <property type="term" value="C:cytoplasm"/>
    <property type="evidence" value="ECO:0007669"/>
    <property type="project" value="TreeGrafter"/>
</dbReference>
<evidence type="ECO:0000313" key="12">
    <source>
        <dbReference type="Proteomes" id="UP000307440"/>
    </source>
</evidence>
<dbReference type="GO" id="GO:0004379">
    <property type="term" value="F:glycylpeptide N-tetradecanoyltransferase activity"/>
    <property type="evidence" value="ECO:0007669"/>
    <property type="project" value="UniProtKB-EC"/>
</dbReference>
<proteinExistence type="inferred from homology"/>
<evidence type="ECO:0000259" key="10">
    <source>
        <dbReference type="Pfam" id="PF02799"/>
    </source>
</evidence>
<evidence type="ECO:0000256" key="4">
    <source>
        <dbReference type="ARBA" id="ARBA00022679"/>
    </source>
</evidence>
<dbReference type="Proteomes" id="UP000307440">
    <property type="component" value="Unassembled WGS sequence"/>
</dbReference>
<feature type="compositionally biased region" description="Acidic residues" evidence="8">
    <location>
        <begin position="27"/>
        <end position="39"/>
    </location>
</feature>
<reference evidence="11 12" key="1">
    <citation type="journal article" date="2019" name="Nat. Ecol. Evol.">
        <title>Megaphylogeny resolves global patterns of mushroom evolution.</title>
        <authorList>
            <person name="Varga T."/>
            <person name="Krizsan K."/>
            <person name="Foldi C."/>
            <person name="Dima B."/>
            <person name="Sanchez-Garcia M."/>
            <person name="Sanchez-Ramirez S."/>
            <person name="Szollosi G.J."/>
            <person name="Szarkandi J.G."/>
            <person name="Papp V."/>
            <person name="Albert L."/>
            <person name="Andreopoulos W."/>
            <person name="Angelini C."/>
            <person name="Antonin V."/>
            <person name="Barry K.W."/>
            <person name="Bougher N.L."/>
            <person name="Buchanan P."/>
            <person name="Buyck B."/>
            <person name="Bense V."/>
            <person name="Catcheside P."/>
            <person name="Chovatia M."/>
            <person name="Cooper J."/>
            <person name="Damon W."/>
            <person name="Desjardin D."/>
            <person name="Finy P."/>
            <person name="Geml J."/>
            <person name="Haridas S."/>
            <person name="Hughes K."/>
            <person name="Justo A."/>
            <person name="Karasinski D."/>
            <person name="Kautmanova I."/>
            <person name="Kiss B."/>
            <person name="Kocsube S."/>
            <person name="Kotiranta H."/>
            <person name="LaButti K.M."/>
            <person name="Lechner B.E."/>
            <person name="Liimatainen K."/>
            <person name="Lipzen A."/>
            <person name="Lukacs Z."/>
            <person name="Mihaltcheva S."/>
            <person name="Morgado L.N."/>
            <person name="Niskanen T."/>
            <person name="Noordeloos M.E."/>
            <person name="Ohm R.A."/>
            <person name="Ortiz-Santana B."/>
            <person name="Ovrebo C."/>
            <person name="Racz N."/>
            <person name="Riley R."/>
            <person name="Savchenko A."/>
            <person name="Shiryaev A."/>
            <person name="Soop K."/>
            <person name="Spirin V."/>
            <person name="Szebenyi C."/>
            <person name="Tomsovsky M."/>
            <person name="Tulloss R.E."/>
            <person name="Uehling J."/>
            <person name="Grigoriev I.V."/>
            <person name="Vagvolgyi C."/>
            <person name="Papp T."/>
            <person name="Martin F.M."/>
            <person name="Miettinen O."/>
            <person name="Hibbett D.S."/>
            <person name="Nagy L.G."/>
        </authorList>
    </citation>
    <scope>NUCLEOTIDE SEQUENCE [LARGE SCALE GENOMIC DNA]</scope>
    <source>
        <strain evidence="11 12">CBS 121175</strain>
    </source>
</reference>
<evidence type="ECO:0000313" key="11">
    <source>
        <dbReference type="EMBL" id="TFK30020.1"/>
    </source>
</evidence>
<organism evidence="11 12">
    <name type="scientific">Coprinopsis marcescibilis</name>
    <name type="common">Agaric fungus</name>
    <name type="synonym">Psathyrella marcescibilis</name>
    <dbReference type="NCBI Taxonomy" id="230819"/>
    <lineage>
        <taxon>Eukaryota</taxon>
        <taxon>Fungi</taxon>
        <taxon>Dikarya</taxon>
        <taxon>Basidiomycota</taxon>
        <taxon>Agaricomycotina</taxon>
        <taxon>Agaricomycetes</taxon>
        <taxon>Agaricomycetidae</taxon>
        <taxon>Agaricales</taxon>
        <taxon>Agaricineae</taxon>
        <taxon>Psathyrellaceae</taxon>
        <taxon>Coprinopsis</taxon>
    </lineage>
</organism>
<dbReference type="InterPro" id="IPR022678">
    <property type="entry name" value="NMT_CS"/>
</dbReference>
<dbReference type="InterPro" id="IPR022676">
    <property type="entry name" value="NMT_N"/>
</dbReference>
<dbReference type="InterPro" id="IPR022677">
    <property type="entry name" value="NMT_C"/>
</dbReference>
<dbReference type="PANTHER" id="PTHR11377">
    <property type="entry name" value="N-MYRISTOYL TRANSFERASE"/>
    <property type="match status" value="1"/>
</dbReference>
<dbReference type="PIRSF" id="PIRSF015892">
    <property type="entry name" value="N-myristl_transf"/>
    <property type="match status" value="1"/>
</dbReference>
<dbReference type="PANTHER" id="PTHR11377:SF5">
    <property type="entry name" value="GLYCYLPEPTIDE N-TETRADECANOYLTRANSFERASE"/>
    <property type="match status" value="1"/>
</dbReference>
<comment type="similarity">
    <text evidence="1 7">Belongs to the NMT family.</text>
</comment>
<gene>
    <name evidence="11" type="ORF">FA15DRAFT_663342</name>
</gene>
<evidence type="ECO:0000256" key="1">
    <source>
        <dbReference type="ARBA" id="ARBA00009469"/>
    </source>
</evidence>
<comment type="function">
    <text evidence="6">Adds a myristoyl group to the N-terminal glycine residue of certain cellular proteins.</text>
</comment>
<evidence type="ECO:0000256" key="2">
    <source>
        <dbReference type="ARBA" id="ARBA00012923"/>
    </source>
</evidence>
<dbReference type="EC" id="2.3.1.97" evidence="2 6"/>
<feature type="compositionally biased region" description="Basic and acidic residues" evidence="8">
    <location>
        <begin position="1"/>
        <end position="10"/>
    </location>
</feature>
<keyword evidence="12" id="KW-1185">Reference proteome</keyword>
<evidence type="ECO:0000256" key="7">
    <source>
        <dbReference type="RuleBase" id="RU004178"/>
    </source>
</evidence>
<name>A0A5C3LB54_COPMA</name>
<evidence type="ECO:0000256" key="5">
    <source>
        <dbReference type="ARBA" id="ARBA00023315"/>
    </source>
</evidence>
<dbReference type="EMBL" id="ML210147">
    <property type="protein sequence ID" value="TFK30020.1"/>
    <property type="molecule type" value="Genomic_DNA"/>
</dbReference>
<feature type="domain" description="Glycylpeptide N-tetradecanoyltransferase C-terminal" evidence="10">
    <location>
        <begin position="325"/>
        <end position="550"/>
    </location>
</feature>
<feature type="domain" description="Glycylpeptide N-tetradecanoyltransferase N-terminal" evidence="9">
    <location>
        <begin position="153"/>
        <end position="311"/>
    </location>
</feature>
<protein>
    <recommendedName>
        <fullName evidence="3 6">Glycylpeptide N-tetradecanoyltransferase</fullName>
        <ecNumber evidence="2 6">2.3.1.97</ecNumber>
    </recommendedName>
</protein>
<sequence>MAPQKQKEIVPEEIIDTTIVSDHPEFEAESEDSEAEGPDQPESSASGAAKKKKKKKKSKIAKVLDQLKSDDHIPEAVVQTVVKRVKAEGSLSPDEVTADKVREALQQMKIMDVVKGKAGLGGTGAKDLGEHKFWGTQPVPQLGEGPPVEDGYIEPSKPVDQVRQVPYPLPKEFEWAIMDFTKPNEVKEVYDLLSLNYVEDDYAAFRFLYSAEFLAWALTPPGYHKEWHIGVRVASNKKLVAFISGVPMLLKVRESVIPVSEINYLCVHKKLRSKRLAPVMIKEVTRQCNLKGIFQAIYTAGVVIPSPVAVCRYYHRSLNIPKLVETKFTYIPTNMTLARLIRVNKLPSETLLPGLREMEEKDLEEVAVLFRRYIQRFDMAPIFGNDEIKHHLLSGRGTGNLGEGGKGRRVGQVTWCYVVEDPTTHKITDFFSFYSLPSSIINHPKHELLEAVYLYYYASDTAFQPDAVATGDLQRRVTSLIGDALVVANEANFDVFNALTLMDNNNVMQDLKFGGGDGFLNFYLYNWRTAPLAGMNGEGPTAPGRGIGVVML</sequence>
<dbReference type="SUPFAM" id="SSF55729">
    <property type="entry name" value="Acyl-CoA N-acyltransferases (Nat)"/>
    <property type="match status" value="2"/>
</dbReference>
<dbReference type="AlphaFoldDB" id="A0A5C3LB54"/>
<evidence type="ECO:0000256" key="6">
    <source>
        <dbReference type="RuleBase" id="RU000586"/>
    </source>
</evidence>
<dbReference type="STRING" id="230819.A0A5C3LB54"/>
<feature type="region of interest" description="Disordered" evidence="8">
    <location>
        <begin position="1"/>
        <end position="59"/>
    </location>
</feature>